<comment type="caution">
    <text evidence="3">The sequence shown here is derived from an EMBL/GenBank/DDBJ whole genome shotgun (WGS) entry which is preliminary data.</text>
</comment>
<dbReference type="AlphaFoldDB" id="A0A6B3LVM2"/>
<sequence length="432" mass="48444">MPFPWLRTTGKTPAFRLKYKPAGKTLVVSFVLLLFIVCSSMISTAPDANMRRADKAYAKADFAEAAVWYQKVLDKDPDNTQALYKLGISYLEMCEPRKARLCLDKVNKLDPRFGQKVIVNLAEALHQNYEFEEAKKYYQQEIYGTGRADWNYVEVIRKRIDECNAGMELLAQSSVAQVVNMGAVVNSAKVEFAPVLGLNDSLLVFSAHDAPEGPEEIRFSHKKDGQWQNAKEYIPASNAKTGHSIVTISPDGKLLYTYSPADGLRSYDQSKGKWVNPKPMPIPLNRLANETSVHISADGQFAFFASDRPGGFGGLDLYVSQRFPDGTWSAAINLGADVNTPYDEDSPFVDFDTKTLFFSSRGHNTMGGFDIFRSELRDGKWQKAQNLGYPINSPHDDMYFTLNRKRTTAYFSSDRPGGMGALDLYQILFSEQ</sequence>
<evidence type="ECO:0000313" key="3">
    <source>
        <dbReference type="EMBL" id="NEM98336.1"/>
    </source>
</evidence>
<dbReference type="Pfam" id="PF07676">
    <property type="entry name" value="PD40"/>
    <property type="match status" value="2"/>
</dbReference>
<evidence type="ECO:0000313" key="4">
    <source>
        <dbReference type="Proteomes" id="UP000474777"/>
    </source>
</evidence>
<name>A0A6B3LVM2_9BACT</name>
<dbReference type="Pfam" id="PF14559">
    <property type="entry name" value="TPR_19"/>
    <property type="match status" value="1"/>
</dbReference>
<evidence type="ECO:0000256" key="1">
    <source>
        <dbReference type="ARBA" id="ARBA00022737"/>
    </source>
</evidence>
<dbReference type="SUPFAM" id="SSF82171">
    <property type="entry name" value="DPP6 N-terminal domain-like"/>
    <property type="match status" value="1"/>
</dbReference>
<organism evidence="3 4">
    <name type="scientific">Pontibacter burrus</name>
    <dbReference type="NCBI Taxonomy" id="2704466"/>
    <lineage>
        <taxon>Bacteria</taxon>
        <taxon>Pseudomonadati</taxon>
        <taxon>Bacteroidota</taxon>
        <taxon>Cytophagia</taxon>
        <taxon>Cytophagales</taxon>
        <taxon>Hymenobacteraceae</taxon>
        <taxon>Pontibacter</taxon>
    </lineage>
</organism>
<dbReference type="SMART" id="SM00028">
    <property type="entry name" value="TPR"/>
    <property type="match status" value="2"/>
</dbReference>
<accession>A0A6B3LVM2</accession>
<protein>
    <submittedName>
        <fullName evidence="3">Tetratricopeptide repeat protein</fullName>
    </submittedName>
</protein>
<dbReference type="InterPro" id="IPR011659">
    <property type="entry name" value="WD40"/>
</dbReference>
<proteinExistence type="predicted"/>
<dbReference type="InterPro" id="IPR011990">
    <property type="entry name" value="TPR-like_helical_dom_sf"/>
</dbReference>
<reference evidence="3 4" key="1">
    <citation type="submission" date="2020-02" db="EMBL/GenBank/DDBJ databases">
        <authorList>
            <person name="Kim M.K."/>
        </authorList>
    </citation>
    <scope>NUCLEOTIDE SEQUENCE [LARGE SCALE GENOMIC DNA]</scope>
    <source>
        <strain evidence="3 4">BT327</strain>
    </source>
</reference>
<keyword evidence="4" id="KW-1185">Reference proteome</keyword>
<dbReference type="PANTHER" id="PTHR45586">
    <property type="entry name" value="TPR REPEAT-CONTAINING PROTEIN PA4667"/>
    <property type="match status" value="1"/>
</dbReference>
<keyword evidence="2" id="KW-0802">TPR repeat</keyword>
<dbReference type="Gene3D" id="1.25.40.10">
    <property type="entry name" value="Tetratricopeptide repeat domain"/>
    <property type="match status" value="1"/>
</dbReference>
<dbReference type="InterPro" id="IPR019734">
    <property type="entry name" value="TPR_rpt"/>
</dbReference>
<dbReference type="EMBL" id="JAAGWD010000004">
    <property type="protein sequence ID" value="NEM98336.1"/>
    <property type="molecule type" value="Genomic_DNA"/>
</dbReference>
<dbReference type="InterPro" id="IPR051012">
    <property type="entry name" value="CellSynth/LPSAsmb/PSIAsmb"/>
</dbReference>
<keyword evidence="1" id="KW-0677">Repeat</keyword>
<dbReference type="Proteomes" id="UP000474777">
    <property type="component" value="Unassembled WGS sequence"/>
</dbReference>
<dbReference type="RefSeq" id="WP_163915217.1">
    <property type="nucleotide sequence ID" value="NZ_JAAGWD010000004.1"/>
</dbReference>
<gene>
    <name evidence="3" type="ORF">GXP69_11570</name>
</gene>
<dbReference type="SUPFAM" id="SSF48452">
    <property type="entry name" value="TPR-like"/>
    <property type="match status" value="1"/>
</dbReference>
<evidence type="ECO:0000256" key="2">
    <source>
        <dbReference type="ARBA" id="ARBA00022803"/>
    </source>
</evidence>
<dbReference type="PANTHER" id="PTHR45586:SF1">
    <property type="entry name" value="LIPOPOLYSACCHARIDE ASSEMBLY PROTEIN B"/>
    <property type="match status" value="1"/>
</dbReference>